<evidence type="ECO:0000313" key="2">
    <source>
        <dbReference type="Proteomes" id="UP000030949"/>
    </source>
</evidence>
<protein>
    <submittedName>
        <fullName evidence="1">Uncharacterized protein</fullName>
    </submittedName>
</protein>
<gene>
    <name evidence="1" type="ORF">JZ00_30830</name>
</gene>
<comment type="caution">
    <text evidence="1">The sequence shown here is derived from an EMBL/GenBank/DDBJ whole genome shotgun (WGS) entry which is preliminary data.</text>
</comment>
<dbReference type="OrthoDB" id="7032833at2"/>
<accession>A0A0U1PQL4</accession>
<reference evidence="1 2" key="1">
    <citation type="submission" date="2015-03" db="EMBL/GenBank/DDBJ databases">
        <title>Pseudomonas frederiksbergensis hydrocarbon degrader.</title>
        <authorList>
            <person name="Brown L.M."/>
            <person name="Ruiz O.N."/>
            <person name="Mueller S."/>
            <person name="Gunasekera T.S."/>
        </authorList>
    </citation>
    <scope>NUCLEOTIDE SEQUENCE [LARGE SCALE GENOMIC DNA]</scope>
    <source>
        <strain evidence="1 2">SI8</strain>
    </source>
</reference>
<evidence type="ECO:0000313" key="1">
    <source>
        <dbReference type="EMBL" id="KKK07918.1"/>
    </source>
</evidence>
<proteinExistence type="predicted"/>
<name>A0A0U1PQL4_9PSED</name>
<sequence length="144" mass="15611">MTDYTELKRLAEAATPQKFDTAEEKSGNGYIECPHCGGSGEVELEADYCNYDGVAIGVQFYGIGHEFGAAEAYYRAANPAAIRALIAEKEELIQALQAITTQVEGNIRPTIRDCVNGQNIVQDIYGYCDQIESIAAAAMKEPPP</sequence>
<dbReference type="EMBL" id="JQGJ02000008">
    <property type="protein sequence ID" value="KKK07918.1"/>
    <property type="molecule type" value="Genomic_DNA"/>
</dbReference>
<dbReference type="AlphaFoldDB" id="A0A0U1PQL4"/>
<dbReference type="RefSeq" id="WP_039591955.1">
    <property type="nucleotide sequence ID" value="NZ_JQGJ02000008.1"/>
</dbReference>
<dbReference type="Proteomes" id="UP000030949">
    <property type="component" value="Unassembled WGS sequence"/>
</dbReference>
<organism evidence="1 2">
    <name type="scientific">Pseudomonas frederiksbergensis</name>
    <dbReference type="NCBI Taxonomy" id="104087"/>
    <lineage>
        <taxon>Bacteria</taxon>
        <taxon>Pseudomonadati</taxon>
        <taxon>Pseudomonadota</taxon>
        <taxon>Gammaproteobacteria</taxon>
        <taxon>Pseudomonadales</taxon>
        <taxon>Pseudomonadaceae</taxon>
        <taxon>Pseudomonas</taxon>
    </lineage>
</organism>